<accession>A0ABD1YL03</accession>
<dbReference type="Proteomes" id="UP001605036">
    <property type="component" value="Unassembled WGS sequence"/>
</dbReference>
<keyword evidence="2" id="KW-1185">Reference proteome</keyword>
<protein>
    <submittedName>
        <fullName evidence="1">Uncharacterized protein</fullName>
    </submittedName>
</protein>
<evidence type="ECO:0000313" key="1">
    <source>
        <dbReference type="EMBL" id="KAL2631283.1"/>
    </source>
</evidence>
<sequence>MFWKYAKDTMHTYSIFSNAGGDEDVTVRKSDLLLESYVRSRDGEENQLFNQPSVQTTSAKESVDFCVPGPGSLAKAIQSLSQFAHKTTGANVSWKSIPSFCSKPLATSRALNTV</sequence>
<reference evidence="1 2" key="1">
    <citation type="submission" date="2024-09" db="EMBL/GenBank/DDBJ databases">
        <title>Chromosome-scale assembly of Riccia fluitans.</title>
        <authorList>
            <person name="Paukszto L."/>
            <person name="Sawicki J."/>
            <person name="Karawczyk K."/>
            <person name="Piernik-Szablinska J."/>
            <person name="Szczecinska M."/>
            <person name="Mazdziarz M."/>
        </authorList>
    </citation>
    <scope>NUCLEOTIDE SEQUENCE [LARGE SCALE GENOMIC DNA]</scope>
    <source>
        <strain evidence="1">Rf_01</strain>
        <tissue evidence="1">Aerial parts of the thallus</tissue>
    </source>
</reference>
<dbReference type="AlphaFoldDB" id="A0ABD1YL03"/>
<gene>
    <name evidence="1" type="ORF">R1flu_015969</name>
</gene>
<evidence type="ECO:0000313" key="2">
    <source>
        <dbReference type="Proteomes" id="UP001605036"/>
    </source>
</evidence>
<organism evidence="1 2">
    <name type="scientific">Riccia fluitans</name>
    <dbReference type="NCBI Taxonomy" id="41844"/>
    <lineage>
        <taxon>Eukaryota</taxon>
        <taxon>Viridiplantae</taxon>
        <taxon>Streptophyta</taxon>
        <taxon>Embryophyta</taxon>
        <taxon>Marchantiophyta</taxon>
        <taxon>Marchantiopsida</taxon>
        <taxon>Marchantiidae</taxon>
        <taxon>Marchantiales</taxon>
        <taxon>Ricciaceae</taxon>
        <taxon>Riccia</taxon>
    </lineage>
</organism>
<proteinExistence type="predicted"/>
<name>A0ABD1YL03_9MARC</name>
<dbReference type="EMBL" id="JBHFFA010000004">
    <property type="protein sequence ID" value="KAL2631283.1"/>
    <property type="molecule type" value="Genomic_DNA"/>
</dbReference>
<comment type="caution">
    <text evidence="1">The sequence shown here is derived from an EMBL/GenBank/DDBJ whole genome shotgun (WGS) entry which is preliminary data.</text>
</comment>